<dbReference type="Pfam" id="PF00589">
    <property type="entry name" value="Phage_integrase"/>
    <property type="match status" value="1"/>
</dbReference>
<dbReference type="Gene3D" id="1.10.150.130">
    <property type="match status" value="1"/>
</dbReference>
<keyword evidence="2 4" id="KW-0238">DNA-binding</keyword>
<dbReference type="InterPro" id="IPR044068">
    <property type="entry name" value="CB"/>
</dbReference>
<dbReference type="SUPFAM" id="SSF56349">
    <property type="entry name" value="DNA breaking-rejoining enzymes"/>
    <property type="match status" value="1"/>
</dbReference>
<evidence type="ECO:0000313" key="8">
    <source>
        <dbReference type="EMBL" id="MFC4628279.1"/>
    </source>
</evidence>
<dbReference type="PANTHER" id="PTHR30349">
    <property type="entry name" value="PHAGE INTEGRASE-RELATED"/>
    <property type="match status" value="1"/>
</dbReference>
<dbReference type="RefSeq" id="WP_377134217.1">
    <property type="nucleotide sequence ID" value="NZ_JBHSFI010000003.1"/>
</dbReference>
<evidence type="ECO:0000256" key="2">
    <source>
        <dbReference type="ARBA" id="ARBA00023125"/>
    </source>
</evidence>
<dbReference type="Gene3D" id="1.10.443.10">
    <property type="entry name" value="Intergrase catalytic core"/>
    <property type="match status" value="1"/>
</dbReference>
<dbReference type="PROSITE" id="PS51898">
    <property type="entry name" value="TYR_RECOMBINASE"/>
    <property type="match status" value="1"/>
</dbReference>
<sequence length="387" mass="42782">MASVTKRPSGTWRAVFTCEGCERHKGVSKQHTTHHDRKKDGEDWIDEQKTALRTGKWTDPKNARMTVGQWCDRWLEGYAVKKPSTVRQARTHVAKIKETFGGRKLRNLKPSDVKAWTGALADGGAEASYVYALHARLSQILTDAVLDGILAINPCSRRTAPPSGKQRAFIATTDQMWALHDAMPEHLRPAILLGAFAGLRVAEVCGLRVADVDFLRAIINPAVQYPAEDLKTDESKTPIPVARELIEVLSASMVGRPASAWMITDEAGEQVGPWQIQRAVRAARLAASYKDAEGEEVEGLPDEFRFHDLRHYYASLLISEGSDVKVVQARLRHASAKTTLDTYAHLWPDTEESTRTATGKVLAARVDSSWTKGSKKAPKARNLADQA</sequence>
<evidence type="ECO:0000256" key="1">
    <source>
        <dbReference type="ARBA" id="ARBA00008857"/>
    </source>
</evidence>
<dbReference type="InterPro" id="IPR010998">
    <property type="entry name" value="Integrase_recombinase_N"/>
</dbReference>
<proteinExistence type="inferred from homology"/>
<comment type="caution">
    <text evidence="8">The sequence shown here is derived from an EMBL/GenBank/DDBJ whole genome shotgun (WGS) entry which is preliminary data.</text>
</comment>
<dbReference type="CDD" id="cd01189">
    <property type="entry name" value="INT_ICEBs1_C_like"/>
    <property type="match status" value="1"/>
</dbReference>
<protein>
    <submittedName>
        <fullName evidence="8">Tyrosine recombinase XerC</fullName>
    </submittedName>
</protein>
<evidence type="ECO:0000256" key="5">
    <source>
        <dbReference type="SAM" id="MobiDB-lite"/>
    </source>
</evidence>
<dbReference type="EMBL" id="JBHSFI010000003">
    <property type="protein sequence ID" value="MFC4628279.1"/>
    <property type="molecule type" value="Genomic_DNA"/>
</dbReference>
<evidence type="ECO:0000259" key="6">
    <source>
        <dbReference type="PROSITE" id="PS51898"/>
    </source>
</evidence>
<evidence type="ECO:0000259" key="7">
    <source>
        <dbReference type="PROSITE" id="PS51900"/>
    </source>
</evidence>
<dbReference type="InterPro" id="IPR050090">
    <property type="entry name" value="Tyrosine_recombinase_XerCD"/>
</dbReference>
<dbReference type="InterPro" id="IPR011010">
    <property type="entry name" value="DNA_brk_join_enz"/>
</dbReference>
<dbReference type="PROSITE" id="PS51900">
    <property type="entry name" value="CB"/>
    <property type="match status" value="1"/>
</dbReference>
<dbReference type="PANTHER" id="PTHR30349:SF64">
    <property type="entry name" value="PROPHAGE INTEGRASE INTD-RELATED"/>
    <property type="match status" value="1"/>
</dbReference>
<evidence type="ECO:0000256" key="4">
    <source>
        <dbReference type="PROSITE-ProRule" id="PRU01248"/>
    </source>
</evidence>
<dbReference type="InterPro" id="IPR002104">
    <property type="entry name" value="Integrase_catalytic"/>
</dbReference>
<dbReference type="Proteomes" id="UP001596011">
    <property type="component" value="Unassembled WGS sequence"/>
</dbReference>
<name>A0ABV9HG71_9MICO</name>
<feature type="domain" description="Tyr recombinase" evidence="6">
    <location>
        <begin position="165"/>
        <end position="358"/>
    </location>
</feature>
<feature type="region of interest" description="Disordered" evidence="5">
    <location>
        <begin position="366"/>
        <end position="387"/>
    </location>
</feature>
<accession>A0ABV9HG71</accession>
<keyword evidence="9" id="KW-1185">Reference proteome</keyword>
<keyword evidence="3" id="KW-0233">DNA recombination</keyword>
<gene>
    <name evidence="8" type="primary">xerC</name>
    <name evidence="8" type="ORF">ACFO6V_08535</name>
</gene>
<organism evidence="8 9">
    <name type="scientific">Promicromonospora alba</name>
    <dbReference type="NCBI Taxonomy" id="1616110"/>
    <lineage>
        <taxon>Bacteria</taxon>
        <taxon>Bacillati</taxon>
        <taxon>Actinomycetota</taxon>
        <taxon>Actinomycetes</taxon>
        <taxon>Micrococcales</taxon>
        <taxon>Promicromonosporaceae</taxon>
        <taxon>Promicromonospora</taxon>
    </lineage>
</organism>
<feature type="domain" description="Core-binding (CB)" evidence="7">
    <location>
        <begin position="65"/>
        <end position="145"/>
    </location>
</feature>
<dbReference type="InterPro" id="IPR013762">
    <property type="entry name" value="Integrase-like_cat_sf"/>
</dbReference>
<evidence type="ECO:0000313" key="9">
    <source>
        <dbReference type="Proteomes" id="UP001596011"/>
    </source>
</evidence>
<evidence type="ECO:0000256" key="3">
    <source>
        <dbReference type="ARBA" id="ARBA00023172"/>
    </source>
</evidence>
<comment type="similarity">
    <text evidence="1">Belongs to the 'phage' integrase family.</text>
</comment>
<reference evidence="9" key="1">
    <citation type="journal article" date="2019" name="Int. J. Syst. Evol. Microbiol.">
        <title>The Global Catalogue of Microorganisms (GCM) 10K type strain sequencing project: providing services to taxonomists for standard genome sequencing and annotation.</title>
        <authorList>
            <consortium name="The Broad Institute Genomics Platform"/>
            <consortium name="The Broad Institute Genome Sequencing Center for Infectious Disease"/>
            <person name="Wu L."/>
            <person name="Ma J."/>
        </authorList>
    </citation>
    <scope>NUCLEOTIDE SEQUENCE [LARGE SCALE GENOMIC DNA]</scope>
    <source>
        <strain evidence="9">CCUG 42722</strain>
    </source>
</reference>